<dbReference type="EMBL" id="JBHSBB010000014">
    <property type="protein sequence ID" value="MFC4033916.1"/>
    <property type="molecule type" value="Genomic_DNA"/>
</dbReference>
<dbReference type="RefSeq" id="WP_386431195.1">
    <property type="nucleotide sequence ID" value="NZ_JBHSBB010000014.1"/>
</dbReference>
<comment type="caution">
    <text evidence="1">The sequence shown here is derived from an EMBL/GenBank/DDBJ whole genome shotgun (WGS) entry which is preliminary data.</text>
</comment>
<name>A0ABV8HVK5_9ACTN</name>
<dbReference type="Proteomes" id="UP001595765">
    <property type="component" value="Unassembled WGS sequence"/>
</dbReference>
<protein>
    <submittedName>
        <fullName evidence="1">Uncharacterized protein</fullName>
    </submittedName>
</protein>
<reference evidence="2" key="1">
    <citation type="journal article" date="2019" name="Int. J. Syst. Evol. Microbiol.">
        <title>The Global Catalogue of Microorganisms (GCM) 10K type strain sequencing project: providing services to taxonomists for standard genome sequencing and annotation.</title>
        <authorList>
            <consortium name="The Broad Institute Genomics Platform"/>
            <consortium name="The Broad Institute Genome Sequencing Center for Infectious Disease"/>
            <person name="Wu L."/>
            <person name="Ma J."/>
        </authorList>
    </citation>
    <scope>NUCLEOTIDE SEQUENCE [LARGE SCALE GENOMIC DNA]</scope>
    <source>
        <strain evidence="2">CGMCC 4.7237</strain>
    </source>
</reference>
<evidence type="ECO:0000313" key="2">
    <source>
        <dbReference type="Proteomes" id="UP001595765"/>
    </source>
</evidence>
<proteinExistence type="predicted"/>
<keyword evidence="2" id="KW-1185">Reference proteome</keyword>
<gene>
    <name evidence="1" type="ORF">ACFO3J_20875</name>
</gene>
<sequence length="86" mass="8434">MSIWTASAKKTLAGAGLSSAEVLAEVPSAGPPHPIARSSVIAAFTSATANGRSLALADPQVQQAAGTLVSPISAAGSFTVSWAAMP</sequence>
<organism evidence="1 2">
    <name type="scientific">Streptomyces polygonati</name>
    <dbReference type="NCBI Taxonomy" id="1617087"/>
    <lineage>
        <taxon>Bacteria</taxon>
        <taxon>Bacillati</taxon>
        <taxon>Actinomycetota</taxon>
        <taxon>Actinomycetes</taxon>
        <taxon>Kitasatosporales</taxon>
        <taxon>Streptomycetaceae</taxon>
        <taxon>Streptomyces</taxon>
    </lineage>
</organism>
<accession>A0ABV8HVK5</accession>
<evidence type="ECO:0000313" key="1">
    <source>
        <dbReference type="EMBL" id="MFC4033916.1"/>
    </source>
</evidence>